<dbReference type="EMBL" id="FONQ01000011">
    <property type="protein sequence ID" value="SFF20975.1"/>
    <property type="molecule type" value="Genomic_DNA"/>
</dbReference>
<organism evidence="1 2">
    <name type="scientific">Flavobacterium xueshanense</name>
    <dbReference type="NCBI Taxonomy" id="935223"/>
    <lineage>
        <taxon>Bacteria</taxon>
        <taxon>Pseudomonadati</taxon>
        <taxon>Bacteroidota</taxon>
        <taxon>Flavobacteriia</taxon>
        <taxon>Flavobacteriales</taxon>
        <taxon>Flavobacteriaceae</taxon>
        <taxon>Flavobacterium</taxon>
    </lineage>
</organism>
<gene>
    <name evidence="1" type="ORF">SAMN04488131_11186</name>
</gene>
<sequence>MRFSYSFTVDSLTMYKKIKLVLFLVFICCSHISYGQEIETGKDSTKVYSTIKNYSKKNKFTRLIHKLFFKSPLIKYEITKEVQKNYSGFEGKIIRNITILTLDPFGYSEIDTLKKPKNWAERNGNKIHIKTNPLTIRNLLLIKKNKPFNSLLVKESERLIRAQRFINRVDIVPKLITNSPDSVDIAIRVLDSWSLVPRGSISSSRISFGLNDRNFLGLGHQFENKIRNRFSDGKSAYAVAYTIPNIKNTFINTKVTYQIDLDGYYGKSIAVDRPFYSPLTKWAGGVYVDQQFRKDTLPDTNLVFAYQNFKFNTHDFWLGRAFRIFKGNTESERTTNLVATGRFLHIKYQESPVFEYDLDDFYSNEKLALVGIGISSRKFIRDRFIFKNGIIEDVPIGRNYGITTGYQYKNSSGRYYLGGRASFGNFYKYGFLSANLEVGTFFEKATTKQTAFSFQANYFTNLLTLGKWKLRQFVKPQLVIGSNRMDAIGDQLSINENYGLDGFTMAEYGTKKALMTLQTQAYAPWDFWGFRLNPFFNYSIALLGNSKKSLTESKAYSKIGIGFIINNDYLVFSSFQVSLSYYPTIPGNGEHIFKSNAFETTDFGFQDFELAKPRTVIYK</sequence>
<dbReference type="Gene3D" id="3.10.20.310">
    <property type="entry name" value="membrane protein fhac"/>
    <property type="match status" value="1"/>
</dbReference>
<accession>A0A1I2GTL4</accession>
<evidence type="ECO:0000313" key="2">
    <source>
        <dbReference type="Proteomes" id="UP000198596"/>
    </source>
</evidence>
<keyword evidence="2" id="KW-1185">Reference proteome</keyword>
<dbReference type="AlphaFoldDB" id="A0A1I2GTL4"/>
<evidence type="ECO:0008006" key="3">
    <source>
        <dbReference type="Google" id="ProtNLM"/>
    </source>
</evidence>
<dbReference type="STRING" id="935223.SAMN04488131_11186"/>
<name>A0A1I2GTL4_9FLAO</name>
<dbReference type="Proteomes" id="UP000198596">
    <property type="component" value="Unassembled WGS sequence"/>
</dbReference>
<proteinExistence type="predicted"/>
<reference evidence="2" key="1">
    <citation type="submission" date="2016-10" db="EMBL/GenBank/DDBJ databases">
        <authorList>
            <person name="Varghese N."/>
            <person name="Submissions S."/>
        </authorList>
    </citation>
    <scope>NUCLEOTIDE SEQUENCE [LARGE SCALE GENOMIC DNA]</scope>
    <source>
        <strain evidence="2">CGMCC 1.9227</strain>
    </source>
</reference>
<protein>
    <recommendedName>
        <fullName evidence="3">Outer membrane protein assembly factor BamA</fullName>
    </recommendedName>
</protein>
<evidence type="ECO:0000313" key="1">
    <source>
        <dbReference type="EMBL" id="SFF20975.1"/>
    </source>
</evidence>